<organism evidence="12 13">
    <name type="scientific">Cyclonatronum proteinivorum</name>
    <dbReference type="NCBI Taxonomy" id="1457365"/>
    <lineage>
        <taxon>Bacteria</taxon>
        <taxon>Pseudomonadati</taxon>
        <taxon>Balneolota</taxon>
        <taxon>Balneolia</taxon>
        <taxon>Balneolales</taxon>
        <taxon>Cyclonatronaceae</taxon>
        <taxon>Cyclonatronum</taxon>
    </lineage>
</organism>
<dbReference type="PANTHER" id="PTHR30069:SF40">
    <property type="entry name" value="TONB-DEPENDENT RECEPTOR NMB0964-RELATED"/>
    <property type="match status" value="1"/>
</dbReference>
<dbReference type="Proteomes" id="UP000254808">
    <property type="component" value="Chromosome"/>
</dbReference>
<dbReference type="InterPro" id="IPR008969">
    <property type="entry name" value="CarboxyPept-like_regulatory"/>
</dbReference>
<dbReference type="Gene3D" id="2.60.40.1120">
    <property type="entry name" value="Carboxypeptidase-like, regulatory domain"/>
    <property type="match status" value="1"/>
</dbReference>
<sequence>MLFPLLISTLVWFTQPQELTGTVTDNTGEALPGATVFIPELRTGTVTDANGNFTLTFTAETDEIRMTVSFIGHITRELVVSLPAAHALQVTLSPDLLQRETVLITSSPSGSNRSFRPSAALSMSDLQERSADNFGDALQFMPGLNVRSFGAAPSRPVIRGFDGDRVVVLENGERMGDLGETAPDHATSLDIEAAERIEIVRGPASFLYGSGAMGGVVNLLNNDIPSQWSRGASGRLSLTGMTVNDGGATFGRVTYGLDQTAFTARFSYRNTGDFRTPSGTLPDTFNESFNGAVGMAFRNDSFVGGFSLSGLEQTYGLPEEITDDDELIEIRLNRINLGGFGQFTHDGFFDQTQLRFNLSRYGHKEVEIEFEDDGSIDEDIEIDFRTLTFSGSVLFVRSEAQHRISGALGASSYMRMLNVGGDEGLTPDGRNLNLALFGYADIPLTQQLRLQTGLRGDYAFLDTFANSRFAQPENPTRSDFSLSGSAGLNFQQGGFEGGLQLARSFRSPSIEELFTDAAHIGAGAYEIGDPNLKNETGLGLDLFGSYATSRFGIEISTFYYHISNFIYYNPTGEIEPVSQLPIFVVLADNARYFGFEADAVLRPLRNLTLSSGLDYVRAQRLDDNSALPFIPPMRLRSRLSYDTAQWNLGAELIHAFEQDRVSEFEDPTEAYTLVNIFAGLRFDAGGRHLLTARVDNLFDESYRNHLSRVDGGAFRYPMPGRGFTLRYQYIF</sequence>
<dbReference type="CDD" id="cd01347">
    <property type="entry name" value="ligand_gated_channel"/>
    <property type="match status" value="1"/>
</dbReference>
<gene>
    <name evidence="12" type="ORF">CYPRO_0931</name>
</gene>
<proteinExistence type="inferred from homology"/>
<evidence type="ECO:0000256" key="4">
    <source>
        <dbReference type="ARBA" id="ARBA00022692"/>
    </source>
</evidence>
<dbReference type="GO" id="GO:0015344">
    <property type="term" value="F:siderophore uptake transmembrane transporter activity"/>
    <property type="evidence" value="ECO:0007669"/>
    <property type="project" value="TreeGrafter"/>
</dbReference>
<dbReference type="GO" id="GO:0009279">
    <property type="term" value="C:cell outer membrane"/>
    <property type="evidence" value="ECO:0007669"/>
    <property type="project" value="UniProtKB-SubCell"/>
</dbReference>
<accession>A0A345UIA6</accession>
<dbReference type="KEGG" id="cprv:CYPRO_0931"/>
<dbReference type="InterPro" id="IPR012910">
    <property type="entry name" value="Plug_dom"/>
</dbReference>
<dbReference type="SUPFAM" id="SSF56935">
    <property type="entry name" value="Porins"/>
    <property type="match status" value="1"/>
</dbReference>
<dbReference type="Pfam" id="PF00593">
    <property type="entry name" value="TonB_dep_Rec_b-barrel"/>
    <property type="match status" value="1"/>
</dbReference>
<comment type="similarity">
    <text evidence="8 9">Belongs to the TonB-dependent receptor family.</text>
</comment>
<dbReference type="PANTHER" id="PTHR30069">
    <property type="entry name" value="TONB-DEPENDENT OUTER MEMBRANE RECEPTOR"/>
    <property type="match status" value="1"/>
</dbReference>
<dbReference type="SUPFAM" id="SSF49464">
    <property type="entry name" value="Carboxypeptidase regulatory domain-like"/>
    <property type="match status" value="1"/>
</dbReference>
<evidence type="ECO:0000256" key="8">
    <source>
        <dbReference type="PROSITE-ProRule" id="PRU01360"/>
    </source>
</evidence>
<dbReference type="Gene3D" id="2.170.130.10">
    <property type="entry name" value="TonB-dependent receptor, plug domain"/>
    <property type="match status" value="1"/>
</dbReference>
<dbReference type="Pfam" id="PF07715">
    <property type="entry name" value="Plug"/>
    <property type="match status" value="1"/>
</dbReference>
<comment type="subcellular location">
    <subcellularLocation>
        <location evidence="1 8">Cell outer membrane</location>
        <topology evidence="1 8">Multi-pass membrane protein</topology>
    </subcellularLocation>
</comment>
<keyword evidence="4 8" id="KW-0812">Transmembrane</keyword>
<keyword evidence="13" id="KW-1185">Reference proteome</keyword>
<dbReference type="PROSITE" id="PS52016">
    <property type="entry name" value="TONB_DEPENDENT_REC_3"/>
    <property type="match status" value="1"/>
</dbReference>
<protein>
    <submittedName>
        <fullName evidence="12">Iron complex outermembrane recepter protein</fullName>
    </submittedName>
</protein>
<evidence type="ECO:0000259" key="10">
    <source>
        <dbReference type="Pfam" id="PF00593"/>
    </source>
</evidence>
<reference evidence="12 13" key="1">
    <citation type="submission" date="2018-03" db="EMBL/GenBank/DDBJ databases">
        <title>Phenotypic and genomic properties of Cyclonatronum proteinivorum gen. nov., sp. nov., a haloalkaliphilic bacteroidete from soda lakes possessing Na+-translocating rhodopsin.</title>
        <authorList>
            <person name="Toshchakov S.V."/>
            <person name="Korzhenkov A."/>
            <person name="Samarov N.I."/>
            <person name="Kublanov I.V."/>
            <person name="Muntyan M.S."/>
            <person name="Sorokin D.Y."/>
        </authorList>
    </citation>
    <scope>NUCLEOTIDE SEQUENCE [LARGE SCALE GENOMIC DNA]</scope>
    <source>
        <strain evidence="12 13">Omega</strain>
    </source>
</reference>
<dbReference type="Gene3D" id="2.40.170.20">
    <property type="entry name" value="TonB-dependent receptor, beta-barrel domain"/>
    <property type="match status" value="1"/>
</dbReference>
<dbReference type="InterPro" id="IPR036942">
    <property type="entry name" value="Beta-barrel_TonB_sf"/>
</dbReference>
<keyword evidence="3 8" id="KW-1134">Transmembrane beta strand</keyword>
<dbReference type="InterPro" id="IPR039426">
    <property type="entry name" value="TonB-dep_rcpt-like"/>
</dbReference>
<evidence type="ECO:0000313" key="13">
    <source>
        <dbReference type="Proteomes" id="UP000254808"/>
    </source>
</evidence>
<evidence type="ECO:0000256" key="9">
    <source>
        <dbReference type="RuleBase" id="RU003357"/>
    </source>
</evidence>
<feature type="domain" description="TonB-dependent receptor-like beta-barrel" evidence="10">
    <location>
        <begin position="254"/>
        <end position="697"/>
    </location>
</feature>
<keyword evidence="5 9" id="KW-0798">TonB box</keyword>
<feature type="domain" description="TonB-dependent receptor plug" evidence="11">
    <location>
        <begin position="120"/>
        <end position="216"/>
    </location>
</feature>
<evidence type="ECO:0000256" key="6">
    <source>
        <dbReference type="ARBA" id="ARBA00023136"/>
    </source>
</evidence>
<evidence type="ECO:0000256" key="5">
    <source>
        <dbReference type="ARBA" id="ARBA00023077"/>
    </source>
</evidence>
<dbReference type="EMBL" id="CP027806">
    <property type="protein sequence ID" value="AXJ00208.1"/>
    <property type="molecule type" value="Genomic_DNA"/>
</dbReference>
<evidence type="ECO:0000256" key="3">
    <source>
        <dbReference type="ARBA" id="ARBA00022452"/>
    </source>
</evidence>
<evidence type="ECO:0000259" key="11">
    <source>
        <dbReference type="Pfam" id="PF07715"/>
    </source>
</evidence>
<evidence type="ECO:0000256" key="7">
    <source>
        <dbReference type="ARBA" id="ARBA00023237"/>
    </source>
</evidence>
<keyword evidence="6 8" id="KW-0472">Membrane</keyword>
<name>A0A345UIA6_9BACT</name>
<dbReference type="OrthoDB" id="9795928at2"/>
<keyword evidence="2 8" id="KW-0813">Transport</keyword>
<dbReference type="RefSeq" id="WP_114983497.1">
    <property type="nucleotide sequence ID" value="NZ_CP027806.1"/>
</dbReference>
<dbReference type="AlphaFoldDB" id="A0A345UIA6"/>
<dbReference type="InterPro" id="IPR037066">
    <property type="entry name" value="Plug_dom_sf"/>
</dbReference>
<dbReference type="Pfam" id="PF13715">
    <property type="entry name" value="CarbopepD_reg_2"/>
    <property type="match status" value="1"/>
</dbReference>
<evidence type="ECO:0000313" key="12">
    <source>
        <dbReference type="EMBL" id="AXJ00208.1"/>
    </source>
</evidence>
<evidence type="ECO:0000256" key="2">
    <source>
        <dbReference type="ARBA" id="ARBA00022448"/>
    </source>
</evidence>
<dbReference type="GO" id="GO:0044718">
    <property type="term" value="P:siderophore transmembrane transport"/>
    <property type="evidence" value="ECO:0007669"/>
    <property type="project" value="TreeGrafter"/>
</dbReference>
<dbReference type="InterPro" id="IPR000531">
    <property type="entry name" value="Beta-barrel_TonB"/>
</dbReference>
<evidence type="ECO:0000256" key="1">
    <source>
        <dbReference type="ARBA" id="ARBA00004571"/>
    </source>
</evidence>
<keyword evidence="7 8" id="KW-0998">Cell outer membrane</keyword>